<dbReference type="RefSeq" id="WP_208899482.1">
    <property type="nucleotide sequence ID" value="NZ_CP011497.1"/>
</dbReference>
<organism evidence="3 4">
    <name type="scientific">Streptomyces incarnatus</name>
    <dbReference type="NCBI Taxonomy" id="665007"/>
    <lineage>
        <taxon>Bacteria</taxon>
        <taxon>Bacillati</taxon>
        <taxon>Actinomycetota</taxon>
        <taxon>Actinomycetes</taxon>
        <taxon>Kitasatosporales</taxon>
        <taxon>Streptomycetaceae</taxon>
        <taxon>Streptomyces</taxon>
    </lineage>
</organism>
<feature type="region of interest" description="Disordered" evidence="1">
    <location>
        <begin position="194"/>
        <end position="249"/>
    </location>
</feature>
<accession>A0ABM5TKT5</accession>
<name>A0ABM5TKT5_9ACTN</name>
<evidence type="ECO:0000256" key="1">
    <source>
        <dbReference type="SAM" id="MobiDB-lite"/>
    </source>
</evidence>
<feature type="domain" description="Outer membrane channel protein CpnT-like N-terminal" evidence="2">
    <location>
        <begin position="10"/>
        <end position="134"/>
    </location>
</feature>
<feature type="compositionally biased region" description="Gly residues" evidence="1">
    <location>
        <begin position="199"/>
        <end position="210"/>
    </location>
</feature>
<evidence type="ECO:0000259" key="2">
    <source>
        <dbReference type="Pfam" id="PF25547"/>
    </source>
</evidence>
<gene>
    <name evidence="3" type="ORF">ABB07_16700</name>
</gene>
<dbReference type="InterPro" id="IPR057746">
    <property type="entry name" value="CpnT-like_N"/>
</dbReference>
<protein>
    <recommendedName>
        <fullName evidence="2">Outer membrane channel protein CpnT-like N-terminal domain-containing protein</fullName>
    </recommendedName>
</protein>
<dbReference type="Pfam" id="PF25547">
    <property type="entry name" value="WXG100_2"/>
    <property type="match status" value="1"/>
</dbReference>
<proteinExistence type="predicted"/>
<dbReference type="Proteomes" id="UP000035366">
    <property type="component" value="Chromosome"/>
</dbReference>
<keyword evidence="4" id="KW-1185">Reference proteome</keyword>
<sequence length="551" mass="59296">MGYTIPGWLDQVLDYIGIHFPNVDEDDYREMAHAMREFADKFEGHGADAHKTVEQILASSHGWAVHSMQTHWNQVKAGHLDKIPELARLFADALDVVADIVFGMKTKAEAELAVMAGSVGLSVGLSFVTGGLSAVLGAAEVTAMRQLVKRIIDEAVDQIVNELIAKVSEPVNAKLEAMIEDAVLNLAEDAFTLPPAPTGGSGGSGDSGGHGHGHAHGGMKLASAGGGSGGMELASASGGSGSGGDLHIDHEEFESGAGKLSFHGSELHTNSAAPLGRAKGLFGRTQGKDPFTQAFDSMIHGALHGCEKALVKIGKHLTETIPNRAKAVSRHHKEIDNEVGLRAKGIRTGRDGEQRVYLMHADGSVQRLHADGGTTGLDDHDKKRLDGIVGDDGRFYIPSTQKQKSEFYAEQAHKDRVKSKKIDASTSDLARATQAARVARDDFDGTNYAAGRYVDAGGRESILVGYSNKRGHSERMIGFPILHSNQGHRLKEIFTEREPCQKNPVCARWLSYHFGKDFKVTHAADYYDQNMKTTNAEHTKYVNGLKKALGL</sequence>
<evidence type="ECO:0000313" key="4">
    <source>
        <dbReference type="Proteomes" id="UP000035366"/>
    </source>
</evidence>
<evidence type="ECO:0000313" key="3">
    <source>
        <dbReference type="EMBL" id="AKJ11612.1"/>
    </source>
</evidence>
<reference evidence="3 4" key="1">
    <citation type="journal article" date="2015" name="ISME J.">
        <title>Draft Genome Sequence of Streptomyces incarnatus NRRL8089, which Produces the Nucleoside Antibiotic Sinefungin.</title>
        <authorList>
            <person name="Oshima K."/>
            <person name="Hattori M."/>
            <person name="Shimizu H."/>
            <person name="Fukuda K."/>
            <person name="Nemoto M."/>
            <person name="Inagaki K."/>
            <person name="Tamura T."/>
        </authorList>
    </citation>
    <scope>NUCLEOTIDE SEQUENCE [LARGE SCALE GENOMIC DNA]</scope>
    <source>
        <strain evidence="3 4">NRRL 8089</strain>
    </source>
</reference>
<dbReference type="InterPro" id="IPR032722">
    <property type="entry name" value="Deaminase_XOO_2897"/>
</dbReference>
<dbReference type="EMBL" id="CP011497">
    <property type="protein sequence ID" value="AKJ11612.1"/>
    <property type="molecule type" value="Genomic_DNA"/>
</dbReference>
<dbReference type="Pfam" id="PF14440">
    <property type="entry name" value="XOO_2897-deam"/>
    <property type="match status" value="1"/>
</dbReference>